<dbReference type="GO" id="GO:0008270">
    <property type="term" value="F:zinc ion binding"/>
    <property type="evidence" value="ECO:0007669"/>
    <property type="project" value="UniProtKB-KW"/>
</dbReference>
<dbReference type="OMA" id="HRGNMLE"/>
<feature type="region of interest" description="Disordered" evidence="5">
    <location>
        <begin position="332"/>
        <end position="396"/>
    </location>
</feature>
<evidence type="ECO:0000256" key="5">
    <source>
        <dbReference type="SAM" id="MobiDB-lite"/>
    </source>
</evidence>
<dbReference type="InterPro" id="IPR051140">
    <property type="entry name" value="GATA_TF"/>
</dbReference>
<dbReference type="OrthoDB" id="2162994at2759"/>
<keyword evidence="3" id="KW-0862">Zinc</keyword>
<dbReference type="EMBL" id="GL883006">
    <property type="protein sequence ID" value="EGG25117.1"/>
    <property type="molecule type" value="Genomic_DNA"/>
</dbReference>
<dbReference type="KEGG" id="dfa:DFA_03363"/>
<reference evidence="8" key="1">
    <citation type="journal article" date="2011" name="Genome Res.">
        <title>Phylogeny-wide analysis of social amoeba genomes highlights ancient origins for complex intercellular communication.</title>
        <authorList>
            <person name="Heidel A.J."/>
            <person name="Lawal H.M."/>
            <person name="Felder M."/>
            <person name="Schilde C."/>
            <person name="Helps N.R."/>
            <person name="Tunggal B."/>
            <person name="Rivero F."/>
            <person name="John U."/>
            <person name="Schleicher M."/>
            <person name="Eichinger L."/>
            <person name="Platzer M."/>
            <person name="Noegel A.A."/>
            <person name="Schaap P."/>
            <person name="Gloeckner G."/>
        </authorList>
    </citation>
    <scope>NUCLEOTIDE SEQUENCE [LARGE SCALE GENOMIC DNA]</scope>
    <source>
        <strain evidence="8">SH3</strain>
    </source>
</reference>
<feature type="region of interest" description="Disordered" evidence="5">
    <location>
        <begin position="774"/>
        <end position="822"/>
    </location>
</feature>
<dbReference type="Pfam" id="PF00320">
    <property type="entry name" value="GATA"/>
    <property type="match status" value="1"/>
</dbReference>
<dbReference type="SMART" id="SM00401">
    <property type="entry name" value="ZnF_GATA"/>
    <property type="match status" value="1"/>
</dbReference>
<dbReference type="PANTHER" id="PTHR45658">
    <property type="entry name" value="GATA TRANSCRIPTION FACTOR"/>
    <property type="match status" value="1"/>
</dbReference>
<feature type="compositionally biased region" description="Low complexity" evidence="5">
    <location>
        <begin position="149"/>
        <end position="162"/>
    </location>
</feature>
<dbReference type="GO" id="GO:0043565">
    <property type="term" value="F:sequence-specific DNA binding"/>
    <property type="evidence" value="ECO:0007669"/>
    <property type="project" value="InterPro"/>
</dbReference>
<feature type="compositionally biased region" description="Low complexity" evidence="5">
    <location>
        <begin position="307"/>
        <end position="316"/>
    </location>
</feature>
<evidence type="ECO:0000259" key="6">
    <source>
        <dbReference type="PROSITE" id="PS50114"/>
    </source>
</evidence>
<sequence>MKPSILSIDTSSINNMFSIPSSSSSVISNNQQANSSANTTPTALSVYNSNPSTPVGNKSNSQQQPTSPEADLFRGFAANIHHHQQPSSNHHHQQQQQDHHHHNNNNMSSSNNNNSYNTQQQDQKLKWMDQPNQNTGAFDLDSNTTGYLSSLPTPTSSTNALPILSTSSPSVLSAPAKKRQRDDEMSPTNNSTNATPLVTSSSNNSSYSMDSYLPRDDKSSLQSSSSGASVTSLDNTVTHEQASQLLNFTNQIQYQQHHIYKVGGNNNNNNNNNNNTLQQQKSPSQQSPPVVTGLNKQQTPIKSPSGSATTTSTSSANLKLPSFHHLELEAEKTKQSNNNNNDDSVNSPGTQSSISPLPSPLPQQPGQQQQKKRKSKPSKYSIPTSNTLPTNAFSSSNTMVGNYASPNLITGNSSFNTLPAAGDFMLNYHNSNSSTPNAQSSAPSPLIGTYSTQSGSSTDSGLLSSPTSTPYFQPNNVLYKNNSTTTNSSTSDLSTSGDYIPAGGNNSSTLGTLSNYLMGQQQQQQGVGNQSNLTPHSPPYPLEFGRATNSFVQDDNNMLQQHQQQHQQQPQQQQPKQTTSSSSSSTTSYYNSLKSGSTTAKSFGDYSDHMSSPPIASSTSSPSSAYSTFIGNATASAPYAYFDLSHHHVTQKKTHRRRPANIDKSTLFCHTCGTKSTPEWRRGPDGPATLCNACGLAFAKKQKEDESNYQKMLMSPYSYHRGIMHESYVNPSLLPLNAAAPLPYINNNNHHHTTSNSSSSSYLTFTPSTNFQPLSSKSSSYNQMKSTSSNNNANTSNTSNNNNNNNNNLQNTFQKSFSYDKF</sequence>
<keyword evidence="1" id="KW-0479">Metal-binding</keyword>
<feature type="compositionally biased region" description="Low complexity" evidence="5">
    <location>
        <begin position="200"/>
        <end position="212"/>
    </location>
</feature>
<feature type="compositionally biased region" description="Polar residues" evidence="5">
    <location>
        <begin position="809"/>
        <end position="822"/>
    </location>
</feature>
<dbReference type="STRING" id="1054147.F4PHD3"/>
<feature type="region of interest" description="Disordered" evidence="5">
    <location>
        <begin position="432"/>
        <end position="506"/>
    </location>
</feature>
<dbReference type="InterPro" id="IPR013088">
    <property type="entry name" value="Znf_NHR/GATA"/>
</dbReference>
<dbReference type="Gene3D" id="3.30.50.10">
    <property type="entry name" value="Erythroid Transcription Factor GATA-1, subunit A"/>
    <property type="match status" value="1"/>
</dbReference>
<feature type="compositionally biased region" description="Basic residues" evidence="5">
    <location>
        <begin position="82"/>
        <end position="103"/>
    </location>
</feature>
<feature type="compositionally biased region" description="Low complexity" evidence="5">
    <location>
        <begin position="104"/>
        <end position="121"/>
    </location>
</feature>
<evidence type="ECO:0000256" key="2">
    <source>
        <dbReference type="ARBA" id="ARBA00022771"/>
    </source>
</evidence>
<evidence type="ECO:0000256" key="1">
    <source>
        <dbReference type="ARBA" id="ARBA00022723"/>
    </source>
</evidence>
<dbReference type="PROSITE" id="PS50114">
    <property type="entry name" value="GATA_ZN_FINGER_2"/>
    <property type="match status" value="1"/>
</dbReference>
<feature type="compositionally biased region" description="Low complexity" evidence="5">
    <location>
        <begin position="449"/>
        <end position="471"/>
    </location>
</feature>
<accession>F4PHD3</accession>
<feature type="region of interest" description="Disordered" evidence="5">
    <location>
        <begin position="605"/>
        <end position="624"/>
    </location>
</feature>
<feature type="region of interest" description="Disordered" evidence="5">
    <location>
        <begin position="22"/>
        <end position="68"/>
    </location>
</feature>
<evidence type="ECO:0000256" key="3">
    <source>
        <dbReference type="ARBA" id="ARBA00022833"/>
    </source>
</evidence>
<feature type="region of interest" description="Disordered" evidence="5">
    <location>
        <begin position="149"/>
        <end position="232"/>
    </location>
</feature>
<dbReference type="RefSeq" id="XP_004362968.1">
    <property type="nucleotide sequence ID" value="XM_004362911.1"/>
</dbReference>
<evidence type="ECO:0000313" key="7">
    <source>
        <dbReference type="EMBL" id="EGG25117.1"/>
    </source>
</evidence>
<feature type="compositionally biased region" description="Polar residues" evidence="5">
    <location>
        <begin position="432"/>
        <end position="443"/>
    </location>
</feature>
<keyword evidence="8" id="KW-1185">Reference proteome</keyword>
<proteinExistence type="predicted"/>
<feature type="region of interest" description="Disordered" evidence="5">
    <location>
        <begin position="558"/>
        <end position="594"/>
    </location>
</feature>
<feature type="compositionally biased region" description="Low complexity" evidence="5">
    <location>
        <begin position="220"/>
        <end position="232"/>
    </location>
</feature>
<feature type="compositionally biased region" description="Polar residues" evidence="5">
    <location>
        <begin position="39"/>
        <end position="67"/>
    </location>
</feature>
<feature type="compositionally biased region" description="Low complexity" evidence="5">
    <location>
        <begin position="560"/>
        <end position="588"/>
    </location>
</feature>
<keyword evidence="2 4" id="KW-0863">Zinc-finger</keyword>
<dbReference type="Proteomes" id="UP000007797">
    <property type="component" value="Unassembled WGS sequence"/>
</dbReference>
<name>F4PHD3_CACFS</name>
<protein>
    <submittedName>
        <fullName evidence="7">GATA-binding transcription factor</fullName>
    </submittedName>
</protein>
<dbReference type="InterPro" id="IPR000679">
    <property type="entry name" value="Znf_GATA"/>
</dbReference>
<gene>
    <name evidence="7" type="primary">gtaG</name>
    <name evidence="7" type="ORF">DFA_03363</name>
</gene>
<feature type="compositionally biased region" description="Low complexity" evidence="5">
    <location>
        <begin position="775"/>
        <end position="808"/>
    </location>
</feature>
<evidence type="ECO:0000313" key="8">
    <source>
        <dbReference type="Proteomes" id="UP000007797"/>
    </source>
</evidence>
<feature type="region of interest" description="Disordered" evidence="5">
    <location>
        <begin position="82"/>
        <end position="123"/>
    </location>
</feature>
<dbReference type="CDD" id="cd00202">
    <property type="entry name" value="ZnF_GATA"/>
    <property type="match status" value="1"/>
</dbReference>
<dbReference type="PROSITE" id="PS00344">
    <property type="entry name" value="GATA_ZN_FINGER_1"/>
    <property type="match status" value="1"/>
</dbReference>
<feature type="compositionally biased region" description="Polar residues" evidence="5">
    <location>
        <begin position="186"/>
        <end position="199"/>
    </location>
</feature>
<feature type="region of interest" description="Disordered" evidence="5">
    <location>
        <begin position="521"/>
        <end position="546"/>
    </location>
</feature>
<feature type="compositionally biased region" description="Low complexity" evidence="5">
    <location>
        <begin position="521"/>
        <end position="530"/>
    </location>
</feature>
<dbReference type="GO" id="GO:0006355">
    <property type="term" value="P:regulation of DNA-templated transcription"/>
    <property type="evidence" value="ECO:0007669"/>
    <property type="project" value="InterPro"/>
</dbReference>
<dbReference type="AlphaFoldDB" id="F4PHD3"/>
<feature type="domain" description="GATA-type" evidence="6">
    <location>
        <begin position="663"/>
        <end position="696"/>
    </location>
</feature>
<feature type="compositionally biased region" description="Low complexity" evidence="5">
    <location>
        <begin position="481"/>
        <end position="496"/>
    </location>
</feature>
<feature type="compositionally biased region" description="Low complexity" evidence="5">
    <location>
        <begin position="22"/>
        <end position="38"/>
    </location>
</feature>
<feature type="compositionally biased region" description="Polar residues" evidence="5">
    <location>
        <begin position="384"/>
        <end position="396"/>
    </location>
</feature>
<feature type="compositionally biased region" description="Low complexity" evidence="5">
    <location>
        <begin position="611"/>
        <end position="624"/>
    </location>
</feature>
<evidence type="ECO:0000256" key="4">
    <source>
        <dbReference type="PROSITE-ProRule" id="PRU00094"/>
    </source>
</evidence>
<feature type="region of interest" description="Disordered" evidence="5">
    <location>
        <begin position="261"/>
        <end position="317"/>
    </location>
</feature>
<feature type="compositionally biased region" description="Low complexity" evidence="5">
    <location>
        <begin position="265"/>
        <end position="289"/>
    </location>
</feature>
<dbReference type="SUPFAM" id="SSF57716">
    <property type="entry name" value="Glucocorticoid receptor-like (DNA-binding domain)"/>
    <property type="match status" value="1"/>
</dbReference>
<feature type="compositionally biased region" description="Low complexity" evidence="5">
    <location>
        <begin position="336"/>
        <end position="356"/>
    </location>
</feature>
<dbReference type="GeneID" id="14877449"/>
<feature type="compositionally biased region" description="Polar residues" evidence="5">
    <location>
        <begin position="294"/>
        <end position="306"/>
    </location>
</feature>
<organism evidence="7 8">
    <name type="scientific">Cavenderia fasciculata</name>
    <name type="common">Slime mold</name>
    <name type="synonym">Dictyostelium fasciculatum</name>
    <dbReference type="NCBI Taxonomy" id="261658"/>
    <lineage>
        <taxon>Eukaryota</taxon>
        <taxon>Amoebozoa</taxon>
        <taxon>Evosea</taxon>
        <taxon>Eumycetozoa</taxon>
        <taxon>Dictyostelia</taxon>
        <taxon>Acytosteliales</taxon>
        <taxon>Cavenderiaceae</taxon>
        <taxon>Cavenderia</taxon>
    </lineage>
</organism>